<reference evidence="3 5" key="1">
    <citation type="journal article" date="2011" name="Genome Res.">
        <title>Whole genome sequencing of multiple Leishmania donovani clinical isolates provides insights into population structure and mechanisms of drug resistance.</title>
        <authorList>
            <person name="Downing T."/>
            <person name="Imamura H."/>
            <person name="Decuypere S."/>
            <person name="Clark T.G."/>
            <person name="Coombs G.H."/>
            <person name="Cotton J.A."/>
            <person name="Hilley J.D."/>
            <person name="de Doncker S."/>
            <person name="Maes I."/>
            <person name="Mottram J.C."/>
            <person name="Quail M.A."/>
            <person name="Rijal S."/>
            <person name="Sanders M."/>
            <person name="Schonian G."/>
            <person name="Stark O."/>
            <person name="Sundar S."/>
            <person name="Vanaerschot M."/>
            <person name="Hertz-Fowler C."/>
            <person name="Dujardin J.C."/>
            <person name="Berriman M."/>
        </authorList>
    </citation>
    <scope>NUCLEOTIDE SEQUENCE [LARGE SCALE GENOMIC DNA]</scope>
    <source>
        <strain evidence="3 5">BPK282A1</strain>
    </source>
</reference>
<dbReference type="OMA" id="RITGRYM"/>
<dbReference type="VEuPathDB" id="TriTrypDB:LDHU3_34.5060"/>
<dbReference type="EMBL" id="CP029533">
    <property type="protein sequence ID" value="AYU82660.1"/>
    <property type="molecule type" value="Genomic_DNA"/>
</dbReference>
<dbReference type="GeneID" id="13392862"/>
<dbReference type="Proteomes" id="UP000274082">
    <property type="component" value="Chromosome 34"/>
</dbReference>
<reference evidence="3" key="2">
    <citation type="submission" date="2011-01" db="EMBL/GenBank/DDBJ databases">
        <authorList>
            <person name="Zhao B.P."/>
            <person name="Ren Z.A."/>
            <person name="Li C.D."/>
        </authorList>
    </citation>
    <scope>NUCLEOTIDE SEQUENCE</scope>
    <source>
        <strain evidence="3">BPK282A1</strain>
    </source>
</reference>
<dbReference type="EMBL" id="RHLC01000004">
    <property type="protein sequence ID" value="TPP40205.1"/>
    <property type="molecule type" value="Genomic_DNA"/>
</dbReference>
<accession>A0A3Q8IIR9</accession>
<evidence type="ECO:0000313" key="3">
    <source>
        <dbReference type="EMBL" id="CBZ37771.1"/>
    </source>
</evidence>
<dbReference type="EMBL" id="FR799621">
    <property type="protein sequence ID" value="CBZ37771.1"/>
    <property type="molecule type" value="Genomic_DNA"/>
</dbReference>
<evidence type="ECO:0000313" key="4">
    <source>
        <dbReference type="EMBL" id="TPP40205.1"/>
    </source>
</evidence>
<gene>
    <name evidence="4" type="ORF">CGC21_26795</name>
    <name evidence="3" type="ORF">LDBPK_342940</name>
    <name evidence="2" type="ORF">LdCL_340038200</name>
</gene>
<dbReference type="AlphaFoldDB" id="A0A3Q8IIR9"/>
<dbReference type="VEuPathDB" id="TriTrypDB:LdBPK_342940.1"/>
<reference evidence="2 6" key="4">
    <citation type="journal article" date="2018" name="Sci. Rep.">
        <title>A complete Leishmania donovani reference genome identifies novel genetic variations associated with virulence.</title>
        <authorList>
            <person name="Lypaczewski P."/>
            <person name="Hoshizaki J."/>
            <person name="Zhang W.-W."/>
            <person name="McCall L.-I."/>
            <person name="Torcivia-Rodriguez J."/>
            <person name="Simonyan V."/>
            <person name="Kaur A."/>
            <person name="Dewar K."/>
            <person name="Matlashewski G."/>
        </authorList>
    </citation>
    <scope>NUCLEOTIDE SEQUENCE [LARGE SCALE GENOMIC DNA]</scope>
    <source>
        <strain evidence="2 6">LdCL</strain>
    </source>
</reference>
<dbReference type="Proteomes" id="UP000008980">
    <property type="component" value="Chromosome 34"/>
</dbReference>
<reference evidence="4" key="5">
    <citation type="submission" date="2019-02" db="EMBL/GenBank/DDBJ databases">
        <title>FDA dAtabase for Regulatory Grade micrObial Sequences (FDA-ARGOS): Supporting development and validation of Infectious Disease Dx tests.</title>
        <authorList>
            <person name="Duncan R."/>
            <person name="Fisher C."/>
            <person name="Tallon L.J."/>
            <person name="Sadzewicz L."/>
            <person name="Sengamalay N."/>
            <person name="Ott S."/>
            <person name="Godinez A."/>
            <person name="Nagaraj S."/>
            <person name="Nadendla S."/>
            <person name="Sichtig H."/>
        </authorList>
    </citation>
    <scope>NUCLEOTIDE SEQUENCE</scope>
    <source>
        <strain evidence="4">FDAARGOS_361</strain>
    </source>
</reference>
<evidence type="ECO:0000313" key="7">
    <source>
        <dbReference type="Proteomes" id="UP000318447"/>
    </source>
</evidence>
<dbReference type="RefSeq" id="XP_003864453.1">
    <property type="nucleotide sequence ID" value="XM_003864405.1"/>
</dbReference>
<evidence type="ECO:0000313" key="5">
    <source>
        <dbReference type="Proteomes" id="UP000008980"/>
    </source>
</evidence>
<feature type="compositionally biased region" description="Basic and acidic residues" evidence="1">
    <location>
        <begin position="118"/>
        <end position="132"/>
    </location>
</feature>
<name>A0A3Q8IIR9_LEIDO</name>
<reference evidence="7" key="6">
    <citation type="submission" date="2019-02" db="EMBL/GenBank/DDBJ databases">
        <title>FDA dAtabase for Regulatory Grade micrObial Sequences (FDA-ARGOS): Supporting development and validation of Infectious Disease Dx tests.</title>
        <authorList>
            <person name="Duncan R."/>
            <person name="Fisher C."/>
            <person name="Tallon L."/>
            <person name="Sadzewicz L."/>
            <person name="Sengamalay N."/>
            <person name="Ott S."/>
            <person name="Godinez A."/>
            <person name="Nagaraj S."/>
            <person name="Vavikolanu K."/>
            <person name="Nadendla S."/>
            <person name="Aluvathingal J."/>
            <person name="Sichtig H."/>
        </authorList>
    </citation>
    <scope>NUCLEOTIDE SEQUENCE [LARGE SCALE GENOMIC DNA]</scope>
    <source>
        <strain evidence="7">FDAARGOS_361</strain>
    </source>
</reference>
<keyword evidence="6" id="KW-1185">Reference proteome</keyword>
<organism evidence="2 6">
    <name type="scientific">Leishmania donovani</name>
    <dbReference type="NCBI Taxonomy" id="5661"/>
    <lineage>
        <taxon>Eukaryota</taxon>
        <taxon>Discoba</taxon>
        <taxon>Euglenozoa</taxon>
        <taxon>Kinetoplastea</taxon>
        <taxon>Metakinetoplastina</taxon>
        <taxon>Trypanosomatida</taxon>
        <taxon>Trypanosomatidae</taxon>
        <taxon>Leishmaniinae</taxon>
        <taxon>Leishmania</taxon>
    </lineage>
</organism>
<dbReference type="KEGG" id="ldo:LDBPK_342940"/>
<dbReference type="Proteomes" id="UP000318447">
    <property type="component" value="Unassembled WGS sequence"/>
</dbReference>
<feature type="compositionally biased region" description="Low complexity" evidence="1">
    <location>
        <begin position="247"/>
        <end position="263"/>
    </location>
</feature>
<evidence type="ECO:0000313" key="6">
    <source>
        <dbReference type="Proteomes" id="UP000274082"/>
    </source>
</evidence>
<reference evidence="5" key="3">
    <citation type="submission" date="2011-02" db="EMBL/GenBank/DDBJ databases">
        <title>Whole genome sequencing of Leishmania donovani clinical lines reveals dynamic variation related to drug resistance.</title>
        <authorList>
            <person name="Downing T."/>
            <person name="Imamura H."/>
            <person name="Sanders M."/>
            <person name="Decuypere S."/>
            <person name="Hertz-Fowler C."/>
            <person name="Clark T.G."/>
            <person name="Rijal S."/>
            <person name="Sundar S."/>
            <person name="Quail M.A."/>
            <person name="De Doncker S."/>
            <person name="Maes I."/>
            <person name="Vanaerschot M."/>
            <person name="Stark O."/>
            <person name="Schonian G."/>
            <person name="Dujardin J.C."/>
            <person name="Berriman M."/>
        </authorList>
    </citation>
    <scope>NUCLEOTIDE SEQUENCE [LARGE SCALE GENOMIC DNA]</scope>
    <source>
        <strain evidence="5">BPK282A1</strain>
    </source>
</reference>
<accession>E9BR92</accession>
<dbReference type="VEuPathDB" id="TriTrypDB:LdCL_340038200"/>
<evidence type="ECO:0000313" key="2">
    <source>
        <dbReference type="EMBL" id="AYU82660.1"/>
    </source>
</evidence>
<feature type="region of interest" description="Disordered" evidence="1">
    <location>
        <begin position="1"/>
        <end position="23"/>
    </location>
</feature>
<sequence>MSADYSRMCAAENASESHPPAYSRDALERELREGFRKQQQQVNKIRQVEHMALAKGLGESAATSLKDGFYIPHKVLPPLKPEEKRLFERIDIRKWCRHAERKLEDSVVAPPPTLGEDSAEHRPMQVQEHQKSTEAGAEDALSTSLSSTASSLAALEGNSSEDVRQFLHQLRSTSRATSSLRDARAEVDDNIQAVEEALLRQSSPLSFEDLLDTAARLLAAMERGELTEDVLVPRGADVSTEKDEGNPGSPADSADAPSSASGSTTRVLHGAVEVETYTRRHLLPRAYQVVAIAHTAEWILQYTMAYLRTTVTVNQDEAFTRLALLARCVRLLGNIENFSSILLSLETKCEEYAGFAALKDTAEKHLGTLLDDVEASLDSILSVPFPSRRSRLLLLEGGIQKKLQRALLFLNEIDYSWTPHVHFHWAWKVQLLSTSFHRIHGRISRKHMQCSMGFVDSSLYERVADTRITGRYMGASPVQPKVLRAQQVEYEKITEGLTFQQIGMSIKGVASLLVGEQLCMGARYILCQSTKQFDQVWGFHMDEISTAPTQEELSATAAKIATHAKEQLTARPTIERKEHSSSTFLTQM</sequence>
<evidence type="ECO:0000256" key="1">
    <source>
        <dbReference type="SAM" id="MobiDB-lite"/>
    </source>
</evidence>
<dbReference type="OrthoDB" id="272460at2759"/>
<protein>
    <submittedName>
        <fullName evidence="2">Uncharacterized protein</fullName>
    </submittedName>
</protein>
<feature type="region of interest" description="Disordered" evidence="1">
    <location>
        <begin position="106"/>
        <end position="145"/>
    </location>
</feature>
<feature type="region of interest" description="Disordered" evidence="1">
    <location>
        <begin position="229"/>
        <end position="265"/>
    </location>
</feature>
<proteinExistence type="predicted"/>